<dbReference type="Proteomes" id="UP000005666">
    <property type="component" value="Chromosome 1"/>
</dbReference>
<feature type="transmembrane region" description="Helical" evidence="8">
    <location>
        <begin position="315"/>
        <end position="335"/>
    </location>
</feature>
<feature type="transmembrane region" description="Helical" evidence="8">
    <location>
        <begin position="87"/>
        <end position="105"/>
    </location>
</feature>
<comment type="subcellular location">
    <subcellularLocation>
        <location evidence="1">Membrane</location>
        <topology evidence="1">Multi-pass membrane protein</topology>
    </subcellularLocation>
</comment>
<reference evidence="10 11" key="1">
    <citation type="journal article" date="2011" name="Proc. Natl. Acad. Sci. U.S.A.">
        <title>Evolutionary erosion of yeast sex chromosomes by mating-type switching accidents.</title>
        <authorList>
            <person name="Gordon J.L."/>
            <person name="Armisen D."/>
            <person name="Proux-Wera E."/>
            <person name="Oheigeartaigh S.S."/>
            <person name="Byrne K.P."/>
            <person name="Wolfe K.H."/>
        </authorList>
    </citation>
    <scope>NUCLEOTIDE SEQUENCE [LARGE SCALE GENOMIC DNA]</scope>
    <source>
        <strain evidence="11">ATCC 24235 / CBS 4417 / NBRC 1672 / NRRL Y-8282 / UCD 70-5</strain>
    </source>
</reference>
<evidence type="ECO:0000259" key="9">
    <source>
        <dbReference type="Pfam" id="PF00324"/>
    </source>
</evidence>
<keyword evidence="5" id="KW-0029">Amino-acid transport</keyword>
<dbReference type="InterPro" id="IPR004840">
    <property type="entry name" value="Amino_acid_permease_CS"/>
</dbReference>
<feature type="domain" description="Amino acid permease/ SLC12A" evidence="9">
    <location>
        <begin position="86"/>
        <end position="548"/>
    </location>
</feature>
<dbReference type="InterPro" id="IPR004762">
    <property type="entry name" value="Amino_acid_permease_fungi"/>
</dbReference>
<evidence type="ECO:0000256" key="5">
    <source>
        <dbReference type="ARBA" id="ARBA00022970"/>
    </source>
</evidence>
<dbReference type="Gene3D" id="1.20.1740.10">
    <property type="entry name" value="Amino acid/polyamine transporter I"/>
    <property type="match status" value="1"/>
</dbReference>
<keyword evidence="3" id="KW-0813">Transport</keyword>
<dbReference type="GO" id="GO:0016020">
    <property type="term" value="C:membrane"/>
    <property type="evidence" value="ECO:0007669"/>
    <property type="project" value="UniProtKB-SubCell"/>
</dbReference>
<keyword evidence="4 8" id="KW-0812">Transmembrane</keyword>
<dbReference type="FunFam" id="1.20.1740.10:FF:000017">
    <property type="entry name" value="Amino acid permease"/>
    <property type="match status" value="1"/>
</dbReference>
<dbReference type="PIRSF" id="PIRSF006060">
    <property type="entry name" value="AA_transporter"/>
    <property type="match status" value="1"/>
</dbReference>
<accession>G8BNR5</accession>
<keyword evidence="6 8" id="KW-1133">Transmembrane helix</keyword>
<dbReference type="AlphaFoldDB" id="G8BNR5"/>
<feature type="transmembrane region" description="Helical" evidence="8">
    <location>
        <begin position="197"/>
        <end position="217"/>
    </location>
</feature>
<evidence type="ECO:0000256" key="4">
    <source>
        <dbReference type="ARBA" id="ARBA00022692"/>
    </source>
</evidence>
<feature type="transmembrane region" description="Helical" evidence="8">
    <location>
        <begin position="522"/>
        <end position="539"/>
    </location>
</feature>
<feature type="transmembrane region" description="Helical" evidence="8">
    <location>
        <begin position="159"/>
        <end position="177"/>
    </location>
</feature>
<dbReference type="eggNOG" id="KOG1286">
    <property type="taxonomic scope" value="Eukaryota"/>
</dbReference>
<evidence type="ECO:0000256" key="8">
    <source>
        <dbReference type="SAM" id="Phobius"/>
    </source>
</evidence>
<dbReference type="PANTHER" id="PTHR43341:SF13">
    <property type="entry name" value="HISTIDINE PERMEASE"/>
    <property type="match status" value="1"/>
</dbReference>
<dbReference type="InterPro" id="IPR050524">
    <property type="entry name" value="APC_YAT"/>
</dbReference>
<keyword evidence="7 8" id="KW-0472">Membrane</keyword>
<evidence type="ECO:0000256" key="2">
    <source>
        <dbReference type="ARBA" id="ARBA00006983"/>
    </source>
</evidence>
<evidence type="ECO:0000256" key="7">
    <source>
        <dbReference type="ARBA" id="ARBA00023136"/>
    </source>
</evidence>
<evidence type="ECO:0000256" key="6">
    <source>
        <dbReference type="ARBA" id="ARBA00022989"/>
    </source>
</evidence>
<keyword evidence="11" id="KW-1185">Reference proteome</keyword>
<feature type="transmembrane region" description="Helical" evidence="8">
    <location>
        <begin position="440"/>
        <end position="466"/>
    </location>
</feature>
<dbReference type="RefSeq" id="XP_003683977.1">
    <property type="nucleotide sequence ID" value="XM_003683929.1"/>
</dbReference>
<evidence type="ECO:0000313" key="11">
    <source>
        <dbReference type="Proteomes" id="UP000005666"/>
    </source>
</evidence>
<dbReference type="NCBIfam" id="TIGR00913">
    <property type="entry name" value="2A0310"/>
    <property type="match status" value="1"/>
</dbReference>
<evidence type="ECO:0000256" key="1">
    <source>
        <dbReference type="ARBA" id="ARBA00004141"/>
    </source>
</evidence>
<evidence type="ECO:0000256" key="3">
    <source>
        <dbReference type="ARBA" id="ARBA00022448"/>
    </source>
</evidence>
<dbReference type="OrthoDB" id="3900342at2759"/>
<sequence>MVSNPLSKQYWHEVRDGFSIVGYDGLVEKAVVDIPDPGSSHDLGQSSKDSGYKISTGSAIDSDSLHGNNVAFEYGENLNKDLDIRHLLTLAIGGSIGTGLFVNSGTSLNTGGPASLIIGWVIISSALFTVINALGELAATFPIVGGFNVYMTRFVDPSFAFAVNLNYLILWIVSLPLELVAASITIRYWNREINSDAWVTIFFVFIALLNMMDVKFFSEAEFVMSIIKILAIVGFFILGIVLAVGGGPTGGYIGGKYWNDPGAFHGDSAGSRFKGLCSVFVIAAFSYSGVEMTAVSAAESKNPRKTIPKATKRTFWVITFSYISILTLIGILVPYNDKRLLSGSSSVDASASPLVIAIENAGIKGLPSLMNAIILIALLSVANSCVYVCSRVMVSMALTNTLPKVFSKVDKRGRPLYSIFATLFVGLLSFIAASDKQEEVFTWLSAICGLSTIFCWIGINLAHIRFRAALKFQNRSLDELAYISQSGIWGSWYGVIILVLVLIASFWVSLFPVGESSADAEAFFEGYLSFPILIASYIGHKVYIKNWKWVIPLEEIDIDLGKKNTIWNG</sequence>
<dbReference type="Pfam" id="PF00324">
    <property type="entry name" value="AA_permease"/>
    <property type="match status" value="1"/>
</dbReference>
<dbReference type="GO" id="GO:0015171">
    <property type="term" value="F:amino acid transmembrane transporter activity"/>
    <property type="evidence" value="ECO:0007669"/>
    <property type="project" value="TreeGrafter"/>
</dbReference>
<feature type="transmembrane region" description="Helical" evidence="8">
    <location>
        <begin position="273"/>
        <end position="294"/>
    </location>
</feature>
<name>G8BNR5_TETPH</name>
<gene>
    <name evidence="10" type="primary">TPHA0A04700</name>
    <name evidence="10" type="ordered locus">TPHA_0A04700</name>
</gene>
<dbReference type="OMA" id="WNETINS"/>
<feature type="transmembrane region" description="Helical" evidence="8">
    <location>
        <begin position="229"/>
        <end position="253"/>
    </location>
</feature>
<feature type="transmembrane region" description="Helical" evidence="8">
    <location>
        <begin position="415"/>
        <end position="434"/>
    </location>
</feature>
<feature type="transmembrane region" description="Helical" evidence="8">
    <location>
        <begin position="372"/>
        <end position="394"/>
    </location>
</feature>
<feature type="transmembrane region" description="Helical" evidence="8">
    <location>
        <begin position="487"/>
        <end position="510"/>
    </location>
</feature>
<dbReference type="InterPro" id="IPR004841">
    <property type="entry name" value="AA-permease/SLC12A_dom"/>
</dbReference>
<comment type="similarity">
    <text evidence="2">Belongs to the amino acid-polyamine-organocation (APC) superfamily. YAT (TC 2.A.3.10) family.</text>
</comment>
<dbReference type="GeneID" id="11532694"/>
<dbReference type="PROSITE" id="PS00218">
    <property type="entry name" value="AMINO_ACID_PERMEASE_1"/>
    <property type="match status" value="1"/>
</dbReference>
<organism evidence="10 11">
    <name type="scientific">Tetrapisispora phaffii (strain ATCC 24235 / CBS 4417 / NBRC 1672 / NRRL Y-8282 / UCD 70-5)</name>
    <name type="common">Yeast</name>
    <name type="synonym">Fabospora phaffii</name>
    <dbReference type="NCBI Taxonomy" id="1071381"/>
    <lineage>
        <taxon>Eukaryota</taxon>
        <taxon>Fungi</taxon>
        <taxon>Dikarya</taxon>
        <taxon>Ascomycota</taxon>
        <taxon>Saccharomycotina</taxon>
        <taxon>Saccharomycetes</taxon>
        <taxon>Saccharomycetales</taxon>
        <taxon>Saccharomycetaceae</taxon>
        <taxon>Tetrapisispora</taxon>
    </lineage>
</organism>
<evidence type="ECO:0000313" key="10">
    <source>
        <dbReference type="EMBL" id="CCE61543.1"/>
    </source>
</evidence>
<dbReference type="HOGENOM" id="CLU_007946_12_0_1"/>
<dbReference type="EMBL" id="HE612856">
    <property type="protein sequence ID" value="CCE61543.1"/>
    <property type="molecule type" value="Genomic_DNA"/>
</dbReference>
<proteinExistence type="inferred from homology"/>
<dbReference type="PANTHER" id="PTHR43341">
    <property type="entry name" value="AMINO ACID PERMEASE"/>
    <property type="match status" value="1"/>
</dbReference>
<protein>
    <recommendedName>
        <fullName evidence="9">Amino acid permease/ SLC12A domain-containing protein</fullName>
    </recommendedName>
</protein>
<feature type="transmembrane region" description="Helical" evidence="8">
    <location>
        <begin position="117"/>
        <end position="147"/>
    </location>
</feature>
<dbReference type="KEGG" id="tpf:TPHA_0A04700"/>